<dbReference type="EMBL" id="GL988039">
    <property type="protein sequence ID" value="EGS22962.1"/>
    <property type="molecule type" value="Genomic_DNA"/>
</dbReference>
<feature type="compositionally biased region" description="Pro residues" evidence="2">
    <location>
        <begin position="382"/>
        <end position="397"/>
    </location>
</feature>
<feature type="compositionally biased region" description="Low complexity" evidence="2">
    <location>
        <begin position="41"/>
        <end position="62"/>
    </location>
</feature>
<feature type="region of interest" description="Disordered" evidence="2">
    <location>
        <begin position="1"/>
        <end position="190"/>
    </location>
</feature>
<dbReference type="Gene3D" id="1.25.40.10">
    <property type="entry name" value="Tetratricopeptide repeat domain"/>
    <property type="match status" value="2"/>
</dbReference>
<feature type="compositionally biased region" description="Gly residues" evidence="2">
    <location>
        <begin position="1"/>
        <end position="12"/>
    </location>
</feature>
<gene>
    <name evidence="3" type="ORF">CTHT_0014410</name>
</gene>
<dbReference type="InterPro" id="IPR006597">
    <property type="entry name" value="Sel1-like"/>
</dbReference>
<evidence type="ECO:0000313" key="4">
    <source>
        <dbReference type="Proteomes" id="UP000008066"/>
    </source>
</evidence>
<dbReference type="SUPFAM" id="SSF81901">
    <property type="entry name" value="HCP-like"/>
    <property type="match status" value="1"/>
</dbReference>
<dbReference type="SMART" id="SM00671">
    <property type="entry name" value="SEL1"/>
    <property type="match status" value="7"/>
</dbReference>
<feature type="compositionally biased region" description="Basic and acidic residues" evidence="2">
    <location>
        <begin position="345"/>
        <end position="359"/>
    </location>
</feature>
<dbReference type="OrthoDB" id="272077at2759"/>
<keyword evidence="4" id="KW-1185">Reference proteome</keyword>
<dbReference type="Pfam" id="PF08238">
    <property type="entry name" value="Sel1"/>
    <property type="match status" value="7"/>
</dbReference>
<feature type="compositionally biased region" description="Polar residues" evidence="2">
    <location>
        <begin position="620"/>
        <end position="629"/>
    </location>
</feature>
<dbReference type="Proteomes" id="UP000008066">
    <property type="component" value="Unassembled WGS sequence"/>
</dbReference>
<feature type="region of interest" description="Disordered" evidence="2">
    <location>
        <begin position="1128"/>
        <end position="1159"/>
    </location>
</feature>
<feature type="compositionally biased region" description="Low complexity" evidence="2">
    <location>
        <begin position="401"/>
        <end position="414"/>
    </location>
</feature>
<dbReference type="OMA" id="RLSIVWY"/>
<feature type="region of interest" description="Disordered" evidence="2">
    <location>
        <begin position="210"/>
        <end position="783"/>
    </location>
</feature>
<feature type="compositionally biased region" description="Low complexity" evidence="2">
    <location>
        <begin position="214"/>
        <end position="226"/>
    </location>
</feature>
<name>G0S1Q2_CHATD</name>
<dbReference type="HOGENOM" id="CLU_000288_126_0_1"/>
<feature type="compositionally biased region" description="Polar residues" evidence="2">
    <location>
        <begin position="489"/>
        <end position="501"/>
    </location>
</feature>
<proteinExistence type="predicted"/>
<dbReference type="GeneID" id="18255479"/>
<dbReference type="InterPro" id="IPR051726">
    <property type="entry name" value="Chitin_Synth_Reg"/>
</dbReference>
<evidence type="ECO:0000256" key="2">
    <source>
        <dbReference type="SAM" id="MobiDB-lite"/>
    </source>
</evidence>
<reference evidence="3 4" key="1">
    <citation type="journal article" date="2011" name="Cell">
        <title>Insight into structure and assembly of the nuclear pore complex by utilizing the genome of a eukaryotic thermophile.</title>
        <authorList>
            <person name="Amlacher S."/>
            <person name="Sarges P."/>
            <person name="Flemming D."/>
            <person name="van Noort V."/>
            <person name="Kunze R."/>
            <person name="Devos D.P."/>
            <person name="Arumugam M."/>
            <person name="Bork P."/>
            <person name="Hurt E."/>
        </authorList>
    </citation>
    <scope>NUCLEOTIDE SEQUENCE [LARGE SCALE GENOMIC DNA]</scope>
    <source>
        <strain evidence="4">DSM 1495 / CBS 144.50 / IMI 039719</strain>
    </source>
</reference>
<dbReference type="PANTHER" id="PTHR46430:SF3">
    <property type="entry name" value="ACTIVATOR OF C KINASE PROTEIN 1"/>
    <property type="match status" value="1"/>
</dbReference>
<feature type="compositionally biased region" description="Pro residues" evidence="2">
    <location>
        <begin position="145"/>
        <end position="163"/>
    </location>
</feature>
<accession>G0S1Q2</accession>
<feature type="compositionally biased region" description="Pro residues" evidence="2">
    <location>
        <begin position="600"/>
        <end position="610"/>
    </location>
</feature>
<feature type="compositionally biased region" description="Low complexity" evidence="2">
    <location>
        <begin position="561"/>
        <end position="577"/>
    </location>
</feature>
<evidence type="ECO:0000313" key="3">
    <source>
        <dbReference type="EMBL" id="EGS22962.1"/>
    </source>
</evidence>
<dbReference type="RefSeq" id="XP_006691954.1">
    <property type="nucleotide sequence ID" value="XM_006691891.1"/>
</dbReference>
<sequence>MAYNGQYGGGPGPQRPPPQRSYTPGPGGHPRQYSAPPPPQQQYNQYQDGGYNDYGYDNYGNGYDQGYGGQYDDPGYGRGGPPIRNYPPQDYYDQGPNAPGAAPGRGGPQMPPPGGRGGPMRGPPGPGPGRGGPYPPRGGAYGPGPGGPPGPPGPGGRGYPPPSRDGRLGPSERPMNSQPNGELIRCTLSPPLTVREKRAYADMLVAGRPLMGDSGSSNVGNSGFNGPFPTFPGAQRRTDYEEERYIVSQIEGMDISGQRPGPRSPEGPPPQHGPMRPPPSGFGGSGPGPMGPSRGPSQAYRSPSDYPDQRRGPPPGPGYGPPAAAGLQDEGFAPPSRSVTMPMRDQMDMRAGDPVHRDSAPYNGPVGRGMPPRPSTSQGMRQPPPRIYPPNNGPPPHSNHEQGPGPEPGYQGHGRPPSVDDFYDYYGDNVNNEYPARNPTSAASELPNFDSLASQKSRNSLDHHMQAGGATPQEQAQRGPGRYPEISRAKSQPNLRNSQTAVFEMAGDIPPLPAQNPAARPSGQGPPSSQQQPGPQEHGPEQSDPNHPSSQPSDYHQHGTQSPGPQQPDYQQPGPQQAGPPPSDFQQGGPEYDQYSGPQGPAPQPDPPNGPQLHRAPTAQFGSSHSQPWHQGLPNGPQLHRSATTQFDHQLSGAQYYGPQQGPPNGPLLQRSATSQFGPGPGQGLPQGPAPYRPGLQRAATQAGPHLDVLPSHPPPVRPGHMPGSVVNLGDRPPPVRNYGGAPGYGNAAPSQSPEGQDQASAAQQQPPIGQPRKKKEAEPPVTAEELEQLRAIVKNDPNDQTSALRLAKKLVEAADVLVPNLPDPKARARSRERYLVDAHKILKKLEKANNPEAMFFLADCLGRAVFGNEPDPAHAFTLYQSAAKLGHAAAAYRTAVCCEIGNDEGGGTRKDPLKAMQWYKRAAALGDTPAMYKVGMILLKGLLGQQRNPREAISWLKRAAERADEENPHALHELALLYESAEPNDVIIRDEAYAFQLFKQAAELGYKFSQFRLGCAYEYGLLGCPIDPRLSIMWYSRAAMQEEHQSELALSGWYLTGSEGVLQQSDTEAYLWARKAAMAGLAKAEYAMGYFTEVGIGVPPNLEDAKRWYWRAAAQDFPKARERLEELKRAGKNGGQRPRERISRSRMTKQQDGDCVVM</sequence>
<dbReference type="InterPro" id="IPR011990">
    <property type="entry name" value="TPR-like_helical_dom_sf"/>
</dbReference>
<dbReference type="PANTHER" id="PTHR46430">
    <property type="entry name" value="PROTEIN SKT5-RELATED"/>
    <property type="match status" value="1"/>
</dbReference>
<feature type="compositionally biased region" description="Pro residues" evidence="2">
    <location>
        <begin position="262"/>
        <end position="280"/>
    </location>
</feature>
<feature type="compositionally biased region" description="Polar residues" evidence="2">
    <location>
        <begin position="545"/>
        <end position="560"/>
    </location>
</feature>
<dbReference type="AlphaFoldDB" id="G0S1Q2"/>
<feature type="compositionally biased region" description="Low complexity" evidence="2">
    <location>
        <begin position="757"/>
        <end position="768"/>
    </location>
</feature>
<feature type="compositionally biased region" description="Low complexity" evidence="2">
    <location>
        <begin position="521"/>
        <end position="537"/>
    </location>
</feature>
<keyword evidence="1" id="KW-0677">Repeat</keyword>
<protein>
    <submittedName>
        <fullName evidence="3">Putative chitin synthase regulatory factor</fullName>
    </submittedName>
</protein>
<feature type="compositionally biased region" description="Basic and acidic residues" evidence="2">
    <location>
        <begin position="236"/>
        <end position="245"/>
    </location>
</feature>
<evidence type="ECO:0000256" key="1">
    <source>
        <dbReference type="ARBA" id="ARBA00022737"/>
    </source>
</evidence>
<dbReference type="STRING" id="759272.G0S1Q2"/>
<dbReference type="KEGG" id="cthr:CTHT_0014410"/>
<organism evidence="4">
    <name type="scientific">Chaetomium thermophilum (strain DSM 1495 / CBS 144.50 / IMI 039719)</name>
    <name type="common">Thermochaetoides thermophila</name>
    <dbReference type="NCBI Taxonomy" id="759272"/>
    <lineage>
        <taxon>Eukaryota</taxon>
        <taxon>Fungi</taxon>
        <taxon>Dikarya</taxon>
        <taxon>Ascomycota</taxon>
        <taxon>Pezizomycotina</taxon>
        <taxon>Sordariomycetes</taxon>
        <taxon>Sordariomycetidae</taxon>
        <taxon>Sordariales</taxon>
        <taxon>Chaetomiaceae</taxon>
        <taxon>Thermochaetoides</taxon>
    </lineage>
</organism>
<dbReference type="eggNOG" id="KOG1550">
    <property type="taxonomic scope" value="Eukaryota"/>
</dbReference>